<dbReference type="EMBL" id="JARAOO010000007">
    <property type="protein sequence ID" value="KAJ7962837.1"/>
    <property type="molecule type" value="Genomic_DNA"/>
</dbReference>
<dbReference type="GO" id="GO:0003924">
    <property type="term" value="F:GTPase activity"/>
    <property type="evidence" value="ECO:0007669"/>
    <property type="project" value="InterPro"/>
</dbReference>
<organism evidence="6 7">
    <name type="scientific">Quillaja saponaria</name>
    <name type="common">Soap bark tree</name>
    <dbReference type="NCBI Taxonomy" id="32244"/>
    <lineage>
        <taxon>Eukaryota</taxon>
        <taxon>Viridiplantae</taxon>
        <taxon>Streptophyta</taxon>
        <taxon>Embryophyta</taxon>
        <taxon>Tracheophyta</taxon>
        <taxon>Spermatophyta</taxon>
        <taxon>Magnoliopsida</taxon>
        <taxon>eudicotyledons</taxon>
        <taxon>Gunneridae</taxon>
        <taxon>Pentapetalae</taxon>
        <taxon>rosids</taxon>
        <taxon>fabids</taxon>
        <taxon>Fabales</taxon>
        <taxon>Quillajaceae</taxon>
        <taxon>Quillaja</taxon>
    </lineage>
</organism>
<dbReference type="AlphaFoldDB" id="A0AAD7LRN7"/>
<dbReference type="InterPro" id="IPR000897">
    <property type="entry name" value="SRP54_GTPase_dom"/>
</dbReference>
<dbReference type="InterPro" id="IPR027417">
    <property type="entry name" value="P-loop_NTPase"/>
</dbReference>
<dbReference type="Gene3D" id="3.40.50.300">
    <property type="entry name" value="P-loop containing nucleotide triphosphate hydrolases"/>
    <property type="match status" value="1"/>
</dbReference>
<dbReference type="Proteomes" id="UP001163823">
    <property type="component" value="Chromosome 7"/>
</dbReference>
<dbReference type="InterPro" id="IPR042101">
    <property type="entry name" value="SRP54_N_sf"/>
</dbReference>
<evidence type="ECO:0000313" key="7">
    <source>
        <dbReference type="Proteomes" id="UP001163823"/>
    </source>
</evidence>
<feature type="domain" description="Signal recognition particle SRP54 helical bundle" evidence="5">
    <location>
        <begin position="6"/>
        <end position="48"/>
    </location>
</feature>
<dbReference type="PANTHER" id="PTHR11564:SF5">
    <property type="entry name" value="SIGNAL RECOGNITION PARTICLE SUBUNIT SRP54"/>
    <property type="match status" value="1"/>
</dbReference>
<dbReference type="InterPro" id="IPR036225">
    <property type="entry name" value="SRP/SRP_N"/>
</dbReference>
<dbReference type="GO" id="GO:0006616">
    <property type="term" value="P:SRP-dependent cotranslational protein targeting to membrane, translocation"/>
    <property type="evidence" value="ECO:0007669"/>
    <property type="project" value="TreeGrafter"/>
</dbReference>
<dbReference type="GO" id="GO:0005786">
    <property type="term" value="C:signal recognition particle, endoplasmic reticulum targeting"/>
    <property type="evidence" value="ECO:0007669"/>
    <property type="project" value="TreeGrafter"/>
</dbReference>
<evidence type="ECO:0000259" key="4">
    <source>
        <dbReference type="Pfam" id="PF00448"/>
    </source>
</evidence>
<evidence type="ECO:0000259" key="5">
    <source>
        <dbReference type="Pfam" id="PF02881"/>
    </source>
</evidence>
<comment type="caution">
    <text evidence="6">The sequence shown here is derived from an EMBL/GenBank/DDBJ whole genome shotgun (WGS) entry which is preliminary data.</text>
</comment>
<evidence type="ECO:0000313" key="6">
    <source>
        <dbReference type="EMBL" id="KAJ7962837.1"/>
    </source>
</evidence>
<dbReference type="GO" id="GO:0005525">
    <property type="term" value="F:GTP binding"/>
    <property type="evidence" value="ECO:0007669"/>
    <property type="project" value="UniProtKB-KW"/>
</dbReference>
<dbReference type="PANTHER" id="PTHR11564">
    <property type="entry name" value="SIGNAL RECOGNITION PARTICLE 54K PROTEIN SRP54"/>
    <property type="match status" value="1"/>
</dbReference>
<keyword evidence="2" id="KW-0547">Nucleotide-binding</keyword>
<dbReference type="Gene3D" id="1.20.120.140">
    <property type="entry name" value="Signal recognition particle SRP54, nucleotide-binding domain"/>
    <property type="match status" value="1"/>
</dbReference>
<proteinExistence type="predicted"/>
<dbReference type="Pfam" id="PF02881">
    <property type="entry name" value="SRP54_N"/>
    <property type="match status" value="1"/>
</dbReference>
<dbReference type="InterPro" id="IPR013822">
    <property type="entry name" value="Signal_recog_particl_SRP54_hlx"/>
</dbReference>
<dbReference type="SUPFAM" id="SSF47364">
    <property type="entry name" value="Domain of the SRP/SRP receptor G-proteins"/>
    <property type="match status" value="1"/>
</dbReference>
<evidence type="ECO:0000256" key="3">
    <source>
        <dbReference type="ARBA" id="ARBA00023134"/>
    </source>
</evidence>
<dbReference type="GO" id="GO:0030942">
    <property type="term" value="F:endoplasmic reticulum signal peptide binding"/>
    <property type="evidence" value="ECO:0007669"/>
    <property type="project" value="TreeGrafter"/>
</dbReference>
<keyword evidence="7" id="KW-1185">Reference proteome</keyword>
<dbReference type="InterPro" id="IPR022941">
    <property type="entry name" value="SRP54"/>
</dbReference>
<name>A0AAD7LRN7_QUISA</name>
<dbReference type="GO" id="GO:0005829">
    <property type="term" value="C:cytosol"/>
    <property type="evidence" value="ECO:0007669"/>
    <property type="project" value="TreeGrafter"/>
</dbReference>
<dbReference type="Pfam" id="PF00448">
    <property type="entry name" value="SRP54"/>
    <property type="match status" value="1"/>
</dbReference>
<feature type="domain" description="SRP54-type proteins GTP-binding" evidence="4">
    <location>
        <begin position="71"/>
        <end position="100"/>
    </location>
</feature>
<dbReference type="SUPFAM" id="SSF52540">
    <property type="entry name" value="P-loop containing nucleoside triphosphate hydrolases"/>
    <property type="match status" value="1"/>
</dbReference>
<evidence type="ECO:0000256" key="1">
    <source>
        <dbReference type="ARBA" id="ARBA00004496"/>
    </source>
</evidence>
<keyword evidence="3" id="KW-0342">GTP-binding</keyword>
<evidence type="ECO:0000256" key="2">
    <source>
        <dbReference type="ARBA" id="ARBA00022741"/>
    </source>
</evidence>
<dbReference type="GO" id="GO:0008312">
    <property type="term" value="F:7S RNA binding"/>
    <property type="evidence" value="ECO:0007669"/>
    <property type="project" value="TreeGrafter"/>
</dbReference>
<accession>A0AAD7LRN7</accession>
<reference evidence="6" key="1">
    <citation type="journal article" date="2023" name="Science">
        <title>Elucidation of the pathway for biosynthesis of saponin adjuvants from the soapbark tree.</title>
        <authorList>
            <person name="Reed J."/>
            <person name="Orme A."/>
            <person name="El-Demerdash A."/>
            <person name="Owen C."/>
            <person name="Martin L.B.B."/>
            <person name="Misra R.C."/>
            <person name="Kikuchi S."/>
            <person name="Rejzek M."/>
            <person name="Martin A.C."/>
            <person name="Harkess A."/>
            <person name="Leebens-Mack J."/>
            <person name="Louveau T."/>
            <person name="Stephenson M.J."/>
            <person name="Osbourn A."/>
        </authorList>
    </citation>
    <scope>NUCLEOTIDE SEQUENCE</scope>
    <source>
        <strain evidence="6">S10</strain>
    </source>
</reference>
<sequence length="114" mass="12862">MVLAELGGSISLAIKKMTNATIIDEKVLNKCLNDITRALLKSEVKVKLYLMNSAECWTLGSLLSLQKKQNKCVMFVGLQGSGKTTTCTKYAYYHKKKRMETCPSLCRYIQSWCI</sequence>
<dbReference type="KEGG" id="qsa:O6P43_018007"/>
<comment type="subcellular location">
    <subcellularLocation>
        <location evidence="1">Cytoplasm</location>
    </subcellularLocation>
</comment>
<protein>
    <submittedName>
        <fullName evidence="6">Signal recognition particle 54 kDa protein</fullName>
    </submittedName>
</protein>
<gene>
    <name evidence="6" type="ORF">O6P43_018007</name>
</gene>